<accession>A0A246BUC9</accession>
<organism evidence="3 4">
    <name type="scientific">Deinococcus indicus</name>
    <dbReference type="NCBI Taxonomy" id="223556"/>
    <lineage>
        <taxon>Bacteria</taxon>
        <taxon>Thermotogati</taxon>
        <taxon>Deinococcota</taxon>
        <taxon>Deinococci</taxon>
        <taxon>Deinococcales</taxon>
        <taxon>Deinococcaceae</taxon>
        <taxon>Deinococcus</taxon>
    </lineage>
</organism>
<evidence type="ECO:0008006" key="5">
    <source>
        <dbReference type="Google" id="ProtNLM"/>
    </source>
</evidence>
<gene>
    <name evidence="3" type="ORF">CBQ26_01330</name>
</gene>
<keyword evidence="1" id="KW-1133">Transmembrane helix</keyword>
<proteinExistence type="predicted"/>
<dbReference type="RefSeq" id="WP_088246807.1">
    <property type="nucleotide sequence ID" value="NZ_NHMK01000005.1"/>
</dbReference>
<reference evidence="3 4" key="1">
    <citation type="submission" date="2017-05" db="EMBL/GenBank/DDBJ databases">
        <title>De novo genome assembly of Deniococcus indicus strain DR1.</title>
        <authorList>
            <person name="Chauhan D."/>
            <person name="Yennamalli R.M."/>
            <person name="Priyadarshini R."/>
        </authorList>
    </citation>
    <scope>NUCLEOTIDE SEQUENCE [LARGE SCALE GENOMIC DNA]</scope>
    <source>
        <strain evidence="3 4">DR1</strain>
    </source>
</reference>
<sequence length="133" mass="14181">MTRPHSRPTSRVTIMTTLALTVSLASCAPSVQTGPAAVRPPDIRLGAAMLFVSRVNVTQFTEATPDDQFVIFLDCRNGVVAAADVKRLGVEQAATACREADARERQKTGTVGNALLVMLSAAMIFFLYALGLL</sequence>
<dbReference type="EMBL" id="NHMK01000005">
    <property type="protein sequence ID" value="OWL98772.1"/>
    <property type="molecule type" value="Genomic_DNA"/>
</dbReference>
<dbReference type="OrthoDB" id="74304at2"/>
<feature type="chain" id="PRO_5012534980" description="Lipoprotein" evidence="2">
    <location>
        <begin position="28"/>
        <end position="133"/>
    </location>
</feature>
<evidence type="ECO:0000256" key="1">
    <source>
        <dbReference type="SAM" id="Phobius"/>
    </source>
</evidence>
<evidence type="ECO:0000313" key="3">
    <source>
        <dbReference type="EMBL" id="OWL98772.1"/>
    </source>
</evidence>
<dbReference type="PROSITE" id="PS51257">
    <property type="entry name" value="PROKAR_LIPOPROTEIN"/>
    <property type="match status" value="1"/>
</dbReference>
<feature type="transmembrane region" description="Helical" evidence="1">
    <location>
        <begin position="111"/>
        <end position="130"/>
    </location>
</feature>
<feature type="signal peptide" evidence="2">
    <location>
        <begin position="1"/>
        <end position="27"/>
    </location>
</feature>
<keyword evidence="1" id="KW-0472">Membrane</keyword>
<dbReference type="AlphaFoldDB" id="A0A246BUC9"/>
<keyword evidence="2" id="KW-0732">Signal</keyword>
<comment type="caution">
    <text evidence="3">The sequence shown here is derived from an EMBL/GenBank/DDBJ whole genome shotgun (WGS) entry which is preliminary data.</text>
</comment>
<evidence type="ECO:0000313" key="4">
    <source>
        <dbReference type="Proteomes" id="UP000197208"/>
    </source>
</evidence>
<name>A0A246BUC9_9DEIO</name>
<keyword evidence="1" id="KW-0812">Transmembrane</keyword>
<keyword evidence="4" id="KW-1185">Reference proteome</keyword>
<dbReference type="Proteomes" id="UP000197208">
    <property type="component" value="Unassembled WGS sequence"/>
</dbReference>
<evidence type="ECO:0000256" key="2">
    <source>
        <dbReference type="SAM" id="SignalP"/>
    </source>
</evidence>
<protein>
    <recommendedName>
        <fullName evidence="5">Lipoprotein</fullName>
    </recommendedName>
</protein>